<organism evidence="1 2">
    <name type="scientific">Gigaspora margarita</name>
    <dbReference type="NCBI Taxonomy" id="4874"/>
    <lineage>
        <taxon>Eukaryota</taxon>
        <taxon>Fungi</taxon>
        <taxon>Fungi incertae sedis</taxon>
        <taxon>Mucoromycota</taxon>
        <taxon>Glomeromycotina</taxon>
        <taxon>Glomeromycetes</taxon>
        <taxon>Diversisporales</taxon>
        <taxon>Gigasporaceae</taxon>
        <taxon>Gigaspora</taxon>
    </lineage>
</organism>
<name>A0ABN7WUQ0_GIGMA</name>
<evidence type="ECO:0000313" key="1">
    <source>
        <dbReference type="EMBL" id="CAG8839930.1"/>
    </source>
</evidence>
<dbReference type="EMBL" id="CAJVQB010061602">
    <property type="protein sequence ID" value="CAG8839930.1"/>
    <property type="molecule type" value="Genomic_DNA"/>
</dbReference>
<dbReference type="PANTHER" id="PTHR46954">
    <property type="entry name" value="C2H2-TYPE DOMAIN-CONTAINING PROTEIN"/>
    <property type="match status" value="1"/>
</dbReference>
<comment type="caution">
    <text evidence="1">The sequence shown here is derived from an EMBL/GenBank/DDBJ whole genome shotgun (WGS) entry which is preliminary data.</text>
</comment>
<dbReference type="Proteomes" id="UP000789901">
    <property type="component" value="Unassembled WGS sequence"/>
</dbReference>
<accession>A0ABN7WUQ0</accession>
<evidence type="ECO:0000313" key="2">
    <source>
        <dbReference type="Proteomes" id="UP000789901"/>
    </source>
</evidence>
<reference evidence="1 2" key="1">
    <citation type="submission" date="2021-06" db="EMBL/GenBank/DDBJ databases">
        <authorList>
            <person name="Kallberg Y."/>
            <person name="Tangrot J."/>
            <person name="Rosling A."/>
        </authorList>
    </citation>
    <scope>NUCLEOTIDE SEQUENCE [LARGE SCALE GENOMIC DNA]</scope>
    <source>
        <strain evidence="1 2">120-4 pot B 10/14</strain>
    </source>
</reference>
<sequence length="209" mass="24190">KYGNAKAITYLGPTFIRICSGKHDTSTTYIHSKDFNDLISDERLYNFTTTKDENTIIDGYPVLVEYVDPKEHYQLRLDEKSVAWIERHTMTCHYITQFFLPPILVQQKSHSICAASINASDDTTHFSNFLLSTPTINKSINKYLCSFCYQYFGLKKSLKRHIQKCPYKSSNSLTDNQDFQDTDHLVNDKGEAMWIEEDTIPEDALESLF</sequence>
<protein>
    <submittedName>
        <fullName evidence="1">36170_t:CDS:1</fullName>
    </submittedName>
</protein>
<keyword evidence="2" id="KW-1185">Reference proteome</keyword>
<proteinExistence type="predicted"/>
<feature type="non-terminal residue" evidence="1">
    <location>
        <position position="1"/>
    </location>
</feature>
<gene>
    <name evidence="1" type="ORF">GMARGA_LOCUS34669</name>
</gene>
<dbReference type="PANTHER" id="PTHR46954:SF1">
    <property type="entry name" value="C2H2-TYPE DOMAIN-CONTAINING PROTEIN"/>
    <property type="match status" value="1"/>
</dbReference>